<proteinExistence type="inferred from homology"/>
<evidence type="ECO:0000256" key="2">
    <source>
        <dbReference type="ARBA" id="ARBA00004953"/>
    </source>
</evidence>
<dbReference type="GO" id="GO:0015420">
    <property type="term" value="F:ABC-type vitamin B12 transporter activity"/>
    <property type="evidence" value="ECO:0007669"/>
    <property type="project" value="UniProtKB-UniRule"/>
</dbReference>
<gene>
    <name evidence="9 11" type="primary">cobD</name>
    <name evidence="11" type="ORF">Raf01_84890</name>
</gene>
<evidence type="ECO:0000313" key="11">
    <source>
        <dbReference type="EMBL" id="GIH20317.1"/>
    </source>
</evidence>
<dbReference type="Proteomes" id="UP000642748">
    <property type="component" value="Unassembled WGS sequence"/>
</dbReference>
<evidence type="ECO:0000256" key="10">
    <source>
        <dbReference type="SAM" id="MobiDB-lite"/>
    </source>
</evidence>
<evidence type="ECO:0000256" key="3">
    <source>
        <dbReference type="ARBA" id="ARBA00006263"/>
    </source>
</evidence>
<dbReference type="RefSeq" id="WP_203923737.1">
    <property type="nucleotide sequence ID" value="NZ_BONZ01000093.1"/>
</dbReference>
<evidence type="ECO:0000256" key="8">
    <source>
        <dbReference type="ARBA" id="ARBA00023136"/>
    </source>
</evidence>
<comment type="subcellular location">
    <subcellularLocation>
        <location evidence="1 9">Cell membrane</location>
        <topology evidence="1 9">Multi-pass membrane protein</topology>
    </subcellularLocation>
</comment>
<dbReference type="PANTHER" id="PTHR34308:SF1">
    <property type="entry name" value="COBALAMIN BIOSYNTHESIS PROTEIN CBIB"/>
    <property type="match status" value="1"/>
</dbReference>
<evidence type="ECO:0000256" key="7">
    <source>
        <dbReference type="ARBA" id="ARBA00022989"/>
    </source>
</evidence>
<evidence type="ECO:0000256" key="9">
    <source>
        <dbReference type="HAMAP-Rule" id="MF_00024"/>
    </source>
</evidence>
<sequence length="393" mass="40885">MAKAPVTHWTRPSRRAIGLAAAHAGGLLAGAALDAAFGDPRRFHPVAGFGRAATALERRCYAPDRAAGARFTAIAVGVPVAAGIAATLATRRHPWIRAGLVAATTWAVLGGTSLRREATTLADALDAGDLPAARERLPHLCGRDPSTLDNAGLARATVESVAENTSDAVVAPLAWGALTGLPGLLGYRAVNTLDAMVGHRSRRYRDFGTASARLDDVANLAPARATAALTVATAPVAGASSLGALRTWLRYGGRHPSPNAGQCEAAMAGALGIRLGGLNVYHGRVEERPALGDGRTPETSDIRRAARLSGAVATAALAMAVGHAAARPWRRALIARAVRTVSARRALAGRAVARRTLDRSALDRSALDRPALGRSTPDRWALARPAPDRRRSR</sequence>
<keyword evidence="12" id="KW-1185">Reference proteome</keyword>
<comment type="function">
    <text evidence="9">Converts cobyric acid to cobinamide by the addition of aminopropanol on the F carboxylic group.</text>
</comment>
<dbReference type="GO" id="GO:0048472">
    <property type="term" value="F:threonine-phosphate decarboxylase activity"/>
    <property type="evidence" value="ECO:0007669"/>
    <property type="project" value="InterPro"/>
</dbReference>
<dbReference type="PANTHER" id="PTHR34308">
    <property type="entry name" value="COBALAMIN BIOSYNTHESIS PROTEIN CBIB"/>
    <property type="match status" value="1"/>
</dbReference>
<dbReference type="InterPro" id="IPR004485">
    <property type="entry name" value="Cobalamin_biosynth_CobD/CbiB"/>
</dbReference>
<dbReference type="Pfam" id="PF03186">
    <property type="entry name" value="CobD_Cbib"/>
    <property type="match status" value="1"/>
</dbReference>
<keyword evidence="5 9" id="KW-0169">Cobalamin biosynthesis</keyword>
<organism evidence="11 12">
    <name type="scientific">Rugosimonospora africana</name>
    <dbReference type="NCBI Taxonomy" id="556532"/>
    <lineage>
        <taxon>Bacteria</taxon>
        <taxon>Bacillati</taxon>
        <taxon>Actinomycetota</taxon>
        <taxon>Actinomycetes</taxon>
        <taxon>Micromonosporales</taxon>
        <taxon>Micromonosporaceae</taxon>
        <taxon>Rugosimonospora</taxon>
    </lineage>
</organism>
<dbReference type="AlphaFoldDB" id="A0A8J3R1W6"/>
<accession>A0A8J3R1W6</accession>
<keyword evidence="8 9" id="KW-0472">Membrane</keyword>
<keyword evidence="4 9" id="KW-1003">Cell membrane</keyword>
<dbReference type="NCBIfam" id="TIGR00380">
    <property type="entry name" value="cobal_cbiB"/>
    <property type="match status" value="1"/>
</dbReference>
<dbReference type="HAMAP" id="MF_00024">
    <property type="entry name" value="CobD_CbiB"/>
    <property type="match status" value="1"/>
</dbReference>
<evidence type="ECO:0000313" key="12">
    <source>
        <dbReference type="Proteomes" id="UP000642748"/>
    </source>
</evidence>
<name>A0A8J3R1W6_9ACTN</name>
<evidence type="ECO:0000256" key="6">
    <source>
        <dbReference type="ARBA" id="ARBA00022692"/>
    </source>
</evidence>
<evidence type="ECO:0000256" key="5">
    <source>
        <dbReference type="ARBA" id="ARBA00022573"/>
    </source>
</evidence>
<protein>
    <recommendedName>
        <fullName evidence="9">Cobalamin biosynthesis protein CobD</fullName>
    </recommendedName>
</protein>
<comment type="caution">
    <text evidence="11">The sequence shown here is derived from an EMBL/GenBank/DDBJ whole genome shotgun (WGS) entry which is preliminary data.</text>
</comment>
<comment type="pathway">
    <text evidence="2 9">Cofactor biosynthesis; adenosylcobalamin biosynthesis.</text>
</comment>
<dbReference type="NCBIfam" id="NF002276">
    <property type="entry name" value="PRK01209.1-4"/>
    <property type="match status" value="1"/>
</dbReference>
<feature type="region of interest" description="Disordered" evidence="10">
    <location>
        <begin position="364"/>
        <end position="393"/>
    </location>
</feature>
<dbReference type="EMBL" id="BONZ01000093">
    <property type="protein sequence ID" value="GIH20317.1"/>
    <property type="molecule type" value="Genomic_DNA"/>
</dbReference>
<comment type="similarity">
    <text evidence="3 9">Belongs to the CobD/CbiB family.</text>
</comment>
<evidence type="ECO:0000256" key="4">
    <source>
        <dbReference type="ARBA" id="ARBA00022475"/>
    </source>
</evidence>
<evidence type="ECO:0000256" key="1">
    <source>
        <dbReference type="ARBA" id="ARBA00004651"/>
    </source>
</evidence>
<keyword evidence="6 9" id="KW-0812">Transmembrane</keyword>
<keyword evidence="7 9" id="KW-1133">Transmembrane helix</keyword>
<dbReference type="UniPathway" id="UPA00148"/>
<dbReference type="GO" id="GO:0009236">
    <property type="term" value="P:cobalamin biosynthetic process"/>
    <property type="evidence" value="ECO:0007669"/>
    <property type="project" value="UniProtKB-UniRule"/>
</dbReference>
<reference evidence="11" key="1">
    <citation type="submission" date="2021-01" db="EMBL/GenBank/DDBJ databases">
        <title>Whole genome shotgun sequence of Rugosimonospora africana NBRC 104875.</title>
        <authorList>
            <person name="Komaki H."/>
            <person name="Tamura T."/>
        </authorList>
    </citation>
    <scope>NUCLEOTIDE SEQUENCE</scope>
    <source>
        <strain evidence="11">NBRC 104875</strain>
    </source>
</reference>
<dbReference type="GO" id="GO:0005886">
    <property type="term" value="C:plasma membrane"/>
    <property type="evidence" value="ECO:0007669"/>
    <property type="project" value="UniProtKB-SubCell"/>
</dbReference>